<feature type="transmembrane region" description="Helical" evidence="8">
    <location>
        <begin position="418"/>
        <end position="438"/>
    </location>
</feature>
<dbReference type="Gene3D" id="1.20.1250.20">
    <property type="entry name" value="MFS general substrate transporter like domains"/>
    <property type="match status" value="2"/>
</dbReference>
<dbReference type="SUPFAM" id="SSF103473">
    <property type="entry name" value="MFS general substrate transporter"/>
    <property type="match status" value="1"/>
</dbReference>
<feature type="chain" id="PRO_5016041890" evidence="9">
    <location>
        <begin position="27"/>
        <end position="578"/>
    </location>
</feature>
<dbReference type="PANTHER" id="PTHR23505:SF52">
    <property type="entry name" value="MAJOR FACILITATOR SUPERFAMILY PROTEIN"/>
    <property type="match status" value="1"/>
</dbReference>
<feature type="transmembrane region" description="Helical" evidence="8">
    <location>
        <begin position="104"/>
        <end position="126"/>
    </location>
</feature>
<dbReference type="OrthoDB" id="440755at2759"/>
<accession>A0A2V0NSL4</accession>
<evidence type="ECO:0000256" key="9">
    <source>
        <dbReference type="SAM" id="SignalP"/>
    </source>
</evidence>
<feature type="transmembrane region" description="Helical" evidence="8">
    <location>
        <begin position="342"/>
        <end position="365"/>
    </location>
</feature>
<feature type="transmembrane region" description="Helical" evidence="8">
    <location>
        <begin position="79"/>
        <end position="98"/>
    </location>
</feature>
<keyword evidence="5 8" id="KW-0472">Membrane</keyword>
<protein>
    <submittedName>
        <fullName evidence="11">MFS general substrate transporter</fullName>
    </submittedName>
</protein>
<dbReference type="InterPro" id="IPR011701">
    <property type="entry name" value="MFS"/>
</dbReference>
<evidence type="ECO:0000256" key="4">
    <source>
        <dbReference type="ARBA" id="ARBA00022989"/>
    </source>
</evidence>
<dbReference type="PANTHER" id="PTHR23505">
    <property type="entry name" value="SPINSTER"/>
    <property type="match status" value="1"/>
</dbReference>
<dbReference type="InterPro" id="IPR044770">
    <property type="entry name" value="MFS_spinster-like"/>
</dbReference>
<proteinExistence type="inferred from homology"/>
<evidence type="ECO:0000256" key="3">
    <source>
        <dbReference type="ARBA" id="ARBA00022692"/>
    </source>
</evidence>
<comment type="similarity">
    <text evidence="6">Belongs to the major facilitator superfamily. Spinster (TC 2.A.1.49) family.</text>
</comment>
<evidence type="ECO:0000256" key="5">
    <source>
        <dbReference type="ARBA" id="ARBA00023136"/>
    </source>
</evidence>
<feature type="compositionally biased region" description="Low complexity" evidence="7">
    <location>
        <begin position="261"/>
        <end position="272"/>
    </location>
</feature>
<keyword evidence="2" id="KW-0813">Transport</keyword>
<keyword evidence="9" id="KW-0732">Signal</keyword>
<feature type="compositionally biased region" description="Gly residues" evidence="7">
    <location>
        <begin position="250"/>
        <end position="260"/>
    </location>
</feature>
<dbReference type="AlphaFoldDB" id="A0A2V0NSL4"/>
<feature type="transmembrane region" description="Helical" evidence="8">
    <location>
        <begin position="176"/>
        <end position="197"/>
    </location>
</feature>
<evidence type="ECO:0000256" key="1">
    <source>
        <dbReference type="ARBA" id="ARBA00004141"/>
    </source>
</evidence>
<dbReference type="GO" id="GO:0016020">
    <property type="term" value="C:membrane"/>
    <property type="evidence" value="ECO:0007669"/>
    <property type="project" value="UniProtKB-SubCell"/>
</dbReference>
<comment type="caution">
    <text evidence="11">The sequence shown here is derived from an EMBL/GenBank/DDBJ whole genome shotgun (WGS) entry which is preliminary data.</text>
</comment>
<sequence>MMSPAAFAAARMRTAILVNLAMVVEQANEQVLPAVYLFVGSSLSATPSQLGTLTLCRALVQTLSSPLSGVLGDRCDRRLVLASGAFIWGAMTSAIAASSRLHTAMVFAAFNGLGLALLVPCCQSLVADLHAPEARGRAFGLMQLTGAVGGMAGSVFATNMGAADTLATWGVEGWRLAFHAVAVVSVLTGAAVLAFAIDPRRAAVAAAAAAPIYLSLPGDDDGGGAAPPPLPLSSGEAAGGLAKRQAAEAAGGGGGWGDAAGGPRSRSPSPSAHLLQLHHGQPRHPPHDAAAGCGGSAAAGRDAEEAGAAPPRDCGDDDDSDSGKARRYGRPRPRQRGLVSDILWVLRIPTFQAIVLQGIVGSFPWQAAVFFTLWLQLQGFPSSTSANIAATFGAGVAVGALLGGYIGDRAARRLPDSGRIFTAQASVASGIPLIWLVLKGIPANPALASDPRAYAAVLFVMGATCSWAGSGCNSPIFAEIVPEDMRSLVYAFDRSLETSLAACAAPTVGLLAERVWGFSGAVSRDSLADEVLRARNAGALGSSLLVCMTVPWTACLVFYTVLHFTYRNDRRAALAASR</sequence>
<dbReference type="Proteomes" id="UP000247498">
    <property type="component" value="Unassembled WGS sequence"/>
</dbReference>
<dbReference type="InterPro" id="IPR020846">
    <property type="entry name" value="MFS_dom"/>
</dbReference>
<feature type="signal peptide" evidence="9">
    <location>
        <begin position="1"/>
        <end position="26"/>
    </location>
</feature>
<feature type="transmembrane region" description="Helical" evidence="8">
    <location>
        <begin position="138"/>
        <end position="156"/>
    </location>
</feature>
<keyword evidence="4 8" id="KW-1133">Transmembrane helix</keyword>
<feature type="compositionally biased region" description="Low complexity" evidence="7">
    <location>
        <begin position="298"/>
        <end position="312"/>
    </location>
</feature>
<dbReference type="PROSITE" id="PS50850">
    <property type="entry name" value="MFS"/>
    <property type="match status" value="1"/>
</dbReference>
<feature type="transmembrane region" description="Helical" evidence="8">
    <location>
        <begin position="539"/>
        <end position="562"/>
    </location>
</feature>
<evidence type="ECO:0000256" key="2">
    <source>
        <dbReference type="ARBA" id="ARBA00022448"/>
    </source>
</evidence>
<feature type="transmembrane region" description="Helical" evidence="8">
    <location>
        <begin position="453"/>
        <end position="478"/>
    </location>
</feature>
<dbReference type="InterPro" id="IPR036259">
    <property type="entry name" value="MFS_trans_sf"/>
</dbReference>
<dbReference type="STRING" id="307507.A0A2V0NSL4"/>
<dbReference type="GO" id="GO:0022857">
    <property type="term" value="F:transmembrane transporter activity"/>
    <property type="evidence" value="ECO:0007669"/>
    <property type="project" value="InterPro"/>
</dbReference>
<feature type="domain" description="Major facilitator superfamily (MFS) profile" evidence="10">
    <location>
        <begin position="14"/>
        <end position="554"/>
    </location>
</feature>
<evidence type="ECO:0000256" key="7">
    <source>
        <dbReference type="SAM" id="MobiDB-lite"/>
    </source>
</evidence>
<feature type="region of interest" description="Disordered" evidence="7">
    <location>
        <begin position="223"/>
        <end position="332"/>
    </location>
</feature>
<gene>
    <name evidence="11" type="ORF">Rsub_02370</name>
</gene>
<comment type="subcellular location">
    <subcellularLocation>
        <location evidence="1">Membrane</location>
        <topology evidence="1">Multi-pass membrane protein</topology>
    </subcellularLocation>
</comment>
<evidence type="ECO:0000256" key="6">
    <source>
        <dbReference type="ARBA" id="ARBA00024338"/>
    </source>
</evidence>
<keyword evidence="12" id="KW-1185">Reference proteome</keyword>
<organism evidence="11 12">
    <name type="scientific">Raphidocelis subcapitata</name>
    <dbReference type="NCBI Taxonomy" id="307507"/>
    <lineage>
        <taxon>Eukaryota</taxon>
        <taxon>Viridiplantae</taxon>
        <taxon>Chlorophyta</taxon>
        <taxon>core chlorophytes</taxon>
        <taxon>Chlorophyceae</taxon>
        <taxon>CS clade</taxon>
        <taxon>Sphaeropleales</taxon>
        <taxon>Selenastraceae</taxon>
        <taxon>Raphidocelis</taxon>
    </lineage>
</organism>
<dbReference type="FunCoup" id="A0A2V0NSL4">
    <property type="interactions" value="95"/>
</dbReference>
<evidence type="ECO:0000313" key="11">
    <source>
        <dbReference type="EMBL" id="GBF89652.1"/>
    </source>
</evidence>
<dbReference type="EMBL" id="BDRX01000011">
    <property type="protein sequence ID" value="GBF89652.1"/>
    <property type="molecule type" value="Genomic_DNA"/>
</dbReference>
<feature type="compositionally biased region" description="Low complexity" evidence="7">
    <location>
        <begin position="232"/>
        <end position="249"/>
    </location>
</feature>
<evidence type="ECO:0000259" key="10">
    <source>
        <dbReference type="PROSITE" id="PS50850"/>
    </source>
</evidence>
<dbReference type="InParanoid" id="A0A2V0NSL4"/>
<feature type="transmembrane region" description="Helical" evidence="8">
    <location>
        <begin position="385"/>
        <end position="406"/>
    </location>
</feature>
<name>A0A2V0NSL4_9CHLO</name>
<evidence type="ECO:0000313" key="12">
    <source>
        <dbReference type="Proteomes" id="UP000247498"/>
    </source>
</evidence>
<keyword evidence="3 8" id="KW-0812">Transmembrane</keyword>
<reference evidence="11 12" key="1">
    <citation type="journal article" date="2018" name="Sci. Rep.">
        <title>Raphidocelis subcapitata (=Pseudokirchneriella subcapitata) provides an insight into genome evolution and environmental adaptations in the Sphaeropleales.</title>
        <authorList>
            <person name="Suzuki S."/>
            <person name="Yamaguchi H."/>
            <person name="Nakajima N."/>
            <person name="Kawachi M."/>
        </authorList>
    </citation>
    <scope>NUCLEOTIDE SEQUENCE [LARGE SCALE GENOMIC DNA]</scope>
    <source>
        <strain evidence="11 12">NIES-35</strain>
    </source>
</reference>
<evidence type="ECO:0000256" key="8">
    <source>
        <dbReference type="SAM" id="Phobius"/>
    </source>
</evidence>
<dbReference type="Pfam" id="PF07690">
    <property type="entry name" value="MFS_1"/>
    <property type="match status" value="1"/>
</dbReference>